<proteinExistence type="predicted"/>
<keyword evidence="2" id="KW-0732">Signal</keyword>
<evidence type="ECO:0000256" key="1">
    <source>
        <dbReference type="SAM" id="MobiDB-lite"/>
    </source>
</evidence>
<evidence type="ECO:0000313" key="3">
    <source>
        <dbReference type="EMBL" id="GFR60033.1"/>
    </source>
</evidence>
<gene>
    <name evidence="3" type="ORF">ElyMa_000068300</name>
</gene>
<evidence type="ECO:0000256" key="2">
    <source>
        <dbReference type="SAM" id="SignalP"/>
    </source>
</evidence>
<organism evidence="3 4">
    <name type="scientific">Elysia marginata</name>
    <dbReference type="NCBI Taxonomy" id="1093978"/>
    <lineage>
        <taxon>Eukaryota</taxon>
        <taxon>Metazoa</taxon>
        <taxon>Spiralia</taxon>
        <taxon>Lophotrochozoa</taxon>
        <taxon>Mollusca</taxon>
        <taxon>Gastropoda</taxon>
        <taxon>Heterobranchia</taxon>
        <taxon>Euthyneura</taxon>
        <taxon>Panpulmonata</taxon>
        <taxon>Sacoglossa</taxon>
        <taxon>Placobranchoidea</taxon>
        <taxon>Plakobranchidae</taxon>
        <taxon>Elysia</taxon>
    </lineage>
</organism>
<accession>A0AAV4EHQ9</accession>
<comment type="caution">
    <text evidence="3">The sequence shown here is derived from an EMBL/GenBank/DDBJ whole genome shotgun (WGS) entry which is preliminary data.</text>
</comment>
<reference evidence="3 4" key="1">
    <citation type="journal article" date="2021" name="Elife">
        <title>Chloroplast acquisition without the gene transfer in kleptoplastic sea slugs, Plakobranchus ocellatus.</title>
        <authorList>
            <person name="Maeda T."/>
            <person name="Takahashi S."/>
            <person name="Yoshida T."/>
            <person name="Shimamura S."/>
            <person name="Takaki Y."/>
            <person name="Nagai Y."/>
            <person name="Toyoda A."/>
            <person name="Suzuki Y."/>
            <person name="Arimoto A."/>
            <person name="Ishii H."/>
            <person name="Satoh N."/>
            <person name="Nishiyama T."/>
            <person name="Hasebe M."/>
            <person name="Maruyama T."/>
            <person name="Minagawa J."/>
            <person name="Obokata J."/>
            <person name="Shigenobu S."/>
        </authorList>
    </citation>
    <scope>NUCLEOTIDE SEQUENCE [LARGE SCALE GENOMIC DNA]</scope>
</reference>
<feature type="chain" id="PRO_5043416515" evidence="2">
    <location>
        <begin position="20"/>
        <end position="273"/>
    </location>
</feature>
<protein>
    <submittedName>
        <fullName evidence="3">Uncharacterized protein</fullName>
    </submittedName>
</protein>
<feature type="signal peptide" evidence="2">
    <location>
        <begin position="1"/>
        <end position="19"/>
    </location>
</feature>
<dbReference type="AlphaFoldDB" id="A0AAV4EHQ9"/>
<sequence>MNAITLSLCLVVVATTVYAGNPQCLAFKDKGFPQKCASRDSIVFDFCCEKEDLWPVSNFVFDEKTFDIHETCECKTIDEICKTDNLQCSFLKNQGKYRDSKTPPTRQGDYDSVFSPISHLPDDVFRSPAQNPFHLSSVRHREPLPDLPPEFSEIDRMRHRFDPDLPPESSDFGADLSSEFSDFSKLSDLPDDVFRSPAQNPFHLSRVRHREPLPDLPPEFSDFGKLPDSPPEYPDFDELRRSLLLDRPKEKMTFDDRLREYQKKHEFGPLGLQ</sequence>
<dbReference type="Proteomes" id="UP000762676">
    <property type="component" value="Unassembled WGS sequence"/>
</dbReference>
<dbReference type="EMBL" id="BMAT01000125">
    <property type="protein sequence ID" value="GFR60033.1"/>
    <property type="molecule type" value="Genomic_DNA"/>
</dbReference>
<evidence type="ECO:0000313" key="4">
    <source>
        <dbReference type="Proteomes" id="UP000762676"/>
    </source>
</evidence>
<feature type="region of interest" description="Disordered" evidence="1">
    <location>
        <begin position="205"/>
        <end position="235"/>
    </location>
</feature>
<name>A0AAV4EHQ9_9GAST</name>
<keyword evidence="4" id="KW-1185">Reference proteome</keyword>